<dbReference type="SUPFAM" id="SSF50729">
    <property type="entry name" value="PH domain-like"/>
    <property type="match status" value="1"/>
</dbReference>
<dbReference type="PROSITE" id="PS50010">
    <property type="entry name" value="DH_2"/>
    <property type="match status" value="1"/>
</dbReference>
<dbReference type="Gene3D" id="1.20.900.10">
    <property type="entry name" value="Dbl homology (DH) domain"/>
    <property type="match status" value="1"/>
</dbReference>
<evidence type="ECO:0000313" key="5">
    <source>
        <dbReference type="Proteomes" id="UP001378592"/>
    </source>
</evidence>
<dbReference type="GO" id="GO:0035556">
    <property type="term" value="P:intracellular signal transduction"/>
    <property type="evidence" value="ECO:0007669"/>
    <property type="project" value="InterPro"/>
</dbReference>
<dbReference type="Pfam" id="PF00169">
    <property type="entry name" value="PH"/>
    <property type="match status" value="1"/>
</dbReference>
<protein>
    <submittedName>
        <fullName evidence="4">Uncharacterized protein</fullName>
    </submittedName>
</protein>
<dbReference type="InterPro" id="IPR001849">
    <property type="entry name" value="PH_domain"/>
</dbReference>
<evidence type="ECO:0000313" key="4">
    <source>
        <dbReference type="EMBL" id="KAK7792244.1"/>
    </source>
</evidence>
<dbReference type="Gene3D" id="2.30.29.30">
    <property type="entry name" value="Pleckstrin-homology domain (PH domain)/Phosphotyrosine-binding domain (PTB)"/>
    <property type="match status" value="1"/>
</dbReference>
<dbReference type="PANTHER" id="PTHR12673:SF159">
    <property type="entry name" value="LD03170P"/>
    <property type="match status" value="1"/>
</dbReference>
<dbReference type="SUPFAM" id="SSF48065">
    <property type="entry name" value="DBL homology domain (DH-domain)"/>
    <property type="match status" value="1"/>
</dbReference>
<dbReference type="SMART" id="SM00325">
    <property type="entry name" value="RhoGEF"/>
    <property type="match status" value="1"/>
</dbReference>
<dbReference type="GO" id="GO:0005737">
    <property type="term" value="C:cytoplasm"/>
    <property type="evidence" value="ECO:0007669"/>
    <property type="project" value="TreeGrafter"/>
</dbReference>
<evidence type="ECO:0000259" key="2">
    <source>
        <dbReference type="PROSITE" id="PS50003"/>
    </source>
</evidence>
<evidence type="ECO:0000256" key="1">
    <source>
        <dbReference type="SAM" id="MobiDB-lite"/>
    </source>
</evidence>
<evidence type="ECO:0000259" key="3">
    <source>
        <dbReference type="PROSITE" id="PS50010"/>
    </source>
</evidence>
<proteinExistence type="predicted"/>
<dbReference type="PROSITE" id="PS00741">
    <property type="entry name" value="DH_1"/>
    <property type="match status" value="1"/>
</dbReference>
<dbReference type="PANTHER" id="PTHR12673">
    <property type="entry name" value="FACIOGENITAL DYSPLASIA PROTEIN"/>
    <property type="match status" value="1"/>
</dbReference>
<dbReference type="Pfam" id="PF00621">
    <property type="entry name" value="RhoGEF"/>
    <property type="match status" value="1"/>
</dbReference>
<dbReference type="EMBL" id="JAZDUA010000461">
    <property type="protein sequence ID" value="KAK7792244.1"/>
    <property type="molecule type" value="Genomic_DNA"/>
</dbReference>
<comment type="caution">
    <text evidence="4">The sequence shown here is derived from an EMBL/GenBank/DDBJ whole genome shotgun (WGS) entry which is preliminary data.</text>
</comment>
<reference evidence="4 5" key="1">
    <citation type="submission" date="2024-03" db="EMBL/GenBank/DDBJ databases">
        <title>The genome assembly and annotation of the cricket Gryllus longicercus Weissman &amp; Gray.</title>
        <authorList>
            <person name="Szrajer S."/>
            <person name="Gray D."/>
            <person name="Ylla G."/>
        </authorList>
    </citation>
    <scope>NUCLEOTIDE SEQUENCE [LARGE SCALE GENOMIC DNA]</scope>
    <source>
        <strain evidence="4">DAG 2021-001</strain>
        <tissue evidence="4">Whole body minus gut</tissue>
    </source>
</reference>
<dbReference type="PROSITE" id="PS50003">
    <property type="entry name" value="PH_DOMAIN"/>
    <property type="match status" value="1"/>
</dbReference>
<accession>A0AAN9V5Z7</accession>
<dbReference type="InterPro" id="IPR011993">
    <property type="entry name" value="PH-like_dom_sf"/>
</dbReference>
<name>A0AAN9V5Z7_9ORTH</name>
<keyword evidence="5" id="KW-1185">Reference proteome</keyword>
<feature type="compositionally biased region" description="Polar residues" evidence="1">
    <location>
        <begin position="501"/>
        <end position="511"/>
    </location>
</feature>
<sequence length="561" mass="64048">MDSTVLCQTPQSQLTLSAELRKVIHERNILTTRTRMKVLSELDGITRHSNQESQMSRRDKTIQEILTSEVSYLHQLELLTQYFMEPLKAMPCISSVEYMTLFGHLDTIYKVNGELLNEMKKTPNNIGEVFIKLAPFFKLYSVYAYDYKNVLKLLQDMQSNNPQLKEFIHQQETLPEVGTSLPALLITPIQRVPRYRLLLQEVLSLTPSTHPDYSVLQRSLLEVERTASHINNLVQEQESMQQMVELQRSLQNGRPSIVVPGRRLLKEGLLMKVSPHGKRAHCRYFVLFNDLLMYCKVVRPAAHRPRLLRCCCVLPLKKCRVDDVIGKGMFKVACQGETLLLYSASLEDTQGWVTALTAAVKQYHESRQTLRRDSSNRKPMRQGDFTLDLPTPILHVKCRKRRRSAVEDTGGASSSTSQENIFKKFIWRKSLQANPEKIAKFEDGDNSGKTENSADYKDSLYPLRDSLTRGKTFNSRENVEIPSELKDISEESNIVKPGSGIKSSGLNNEDCGNQKDSSDDVPECVGFSAGARERMWNTMANLGRLIRKCIFRRVPRAPAFE</sequence>
<dbReference type="InterPro" id="IPR035899">
    <property type="entry name" value="DBL_dom_sf"/>
</dbReference>
<dbReference type="CDD" id="cd00160">
    <property type="entry name" value="RhoGEF"/>
    <property type="match status" value="1"/>
</dbReference>
<dbReference type="SMART" id="SM00233">
    <property type="entry name" value="PH"/>
    <property type="match status" value="1"/>
</dbReference>
<dbReference type="GO" id="GO:0005085">
    <property type="term" value="F:guanyl-nucleotide exchange factor activity"/>
    <property type="evidence" value="ECO:0007669"/>
    <property type="project" value="InterPro"/>
</dbReference>
<dbReference type="AlphaFoldDB" id="A0AAN9V5Z7"/>
<feature type="domain" description="PH" evidence="2">
    <location>
        <begin position="263"/>
        <end position="361"/>
    </location>
</feature>
<feature type="region of interest" description="Disordered" evidence="1">
    <location>
        <begin position="490"/>
        <end position="520"/>
    </location>
</feature>
<dbReference type="Proteomes" id="UP001378592">
    <property type="component" value="Unassembled WGS sequence"/>
</dbReference>
<gene>
    <name evidence="4" type="ORF">R5R35_012857</name>
</gene>
<dbReference type="InterPro" id="IPR001331">
    <property type="entry name" value="GDS_CDC24_CS"/>
</dbReference>
<dbReference type="InterPro" id="IPR051092">
    <property type="entry name" value="FYVE_RhoGEF_PH"/>
</dbReference>
<organism evidence="4 5">
    <name type="scientific">Gryllus longicercus</name>
    <dbReference type="NCBI Taxonomy" id="2509291"/>
    <lineage>
        <taxon>Eukaryota</taxon>
        <taxon>Metazoa</taxon>
        <taxon>Ecdysozoa</taxon>
        <taxon>Arthropoda</taxon>
        <taxon>Hexapoda</taxon>
        <taxon>Insecta</taxon>
        <taxon>Pterygota</taxon>
        <taxon>Neoptera</taxon>
        <taxon>Polyneoptera</taxon>
        <taxon>Orthoptera</taxon>
        <taxon>Ensifera</taxon>
        <taxon>Gryllidea</taxon>
        <taxon>Grylloidea</taxon>
        <taxon>Gryllidae</taxon>
        <taxon>Gryllinae</taxon>
        <taxon>Gryllus</taxon>
    </lineage>
</organism>
<dbReference type="InterPro" id="IPR000219">
    <property type="entry name" value="DH_dom"/>
</dbReference>
<feature type="domain" description="DH" evidence="3">
    <location>
        <begin position="57"/>
        <end position="233"/>
    </location>
</feature>